<proteinExistence type="predicted"/>
<keyword evidence="4" id="KW-1185">Reference proteome</keyword>
<feature type="region of interest" description="Disordered" evidence="1">
    <location>
        <begin position="166"/>
        <end position="191"/>
    </location>
</feature>
<evidence type="ECO:0000313" key="4">
    <source>
        <dbReference type="Proteomes" id="UP000006727"/>
    </source>
</evidence>
<evidence type="ECO:0000256" key="1">
    <source>
        <dbReference type="SAM" id="MobiDB-lite"/>
    </source>
</evidence>
<sequence>MVHELQDSDELSKDLENQKKLVANQQKTIAELEEKLAEKVTKYTELEVRLNKMDKDWRMDRMLHQAEEALSKQERDLARTQLQKSLEKCVKLEKDHQQTLLEVATIQDRIRNLEAELDLTRQPVSTSNSEEVAELKTKLDDHQKYIARLEEQERVLEFVNEDLTEQLEKAEEEEEEEEEEIEEPNFQAQAPVETILLDKLSEPTNADNQ</sequence>
<dbReference type="EMBL" id="ABEU02000022">
    <property type="protein sequence ID" value="PNR30652.1"/>
    <property type="molecule type" value="Genomic_DNA"/>
</dbReference>
<accession>A0A2K1IMZ3</accession>
<feature type="compositionally biased region" description="Acidic residues" evidence="1">
    <location>
        <begin position="166"/>
        <end position="183"/>
    </location>
</feature>
<protein>
    <submittedName>
        <fullName evidence="2 3">Uncharacterized protein</fullName>
    </submittedName>
</protein>
<evidence type="ECO:0000313" key="2">
    <source>
        <dbReference type="EMBL" id="PNR30652.1"/>
    </source>
</evidence>
<reference evidence="2 4" key="2">
    <citation type="journal article" date="2018" name="Plant J.">
        <title>The Physcomitrella patens chromosome-scale assembly reveals moss genome structure and evolution.</title>
        <authorList>
            <person name="Lang D."/>
            <person name="Ullrich K.K."/>
            <person name="Murat F."/>
            <person name="Fuchs J."/>
            <person name="Jenkins J."/>
            <person name="Haas F.B."/>
            <person name="Piednoel M."/>
            <person name="Gundlach H."/>
            <person name="Van Bel M."/>
            <person name="Meyberg R."/>
            <person name="Vives C."/>
            <person name="Morata J."/>
            <person name="Symeonidi A."/>
            <person name="Hiss M."/>
            <person name="Muchero W."/>
            <person name="Kamisugi Y."/>
            <person name="Saleh O."/>
            <person name="Blanc G."/>
            <person name="Decker E.L."/>
            <person name="van Gessel N."/>
            <person name="Grimwood J."/>
            <person name="Hayes R.D."/>
            <person name="Graham S.W."/>
            <person name="Gunter L.E."/>
            <person name="McDaniel S.F."/>
            <person name="Hoernstein S.N.W."/>
            <person name="Larsson A."/>
            <person name="Li F.W."/>
            <person name="Perroud P.F."/>
            <person name="Phillips J."/>
            <person name="Ranjan P."/>
            <person name="Rokshar D.S."/>
            <person name="Rothfels C.J."/>
            <person name="Schneider L."/>
            <person name="Shu S."/>
            <person name="Stevenson D.W."/>
            <person name="Thummler F."/>
            <person name="Tillich M."/>
            <person name="Villarreal Aguilar J.C."/>
            <person name="Widiez T."/>
            <person name="Wong G.K."/>
            <person name="Wymore A."/>
            <person name="Zhang Y."/>
            <person name="Zimmer A.D."/>
            <person name="Quatrano R.S."/>
            <person name="Mayer K.F.X."/>
            <person name="Goodstein D."/>
            <person name="Casacuberta J.M."/>
            <person name="Vandepoele K."/>
            <person name="Reski R."/>
            <person name="Cuming A.C."/>
            <person name="Tuskan G.A."/>
            <person name="Maumus F."/>
            <person name="Salse J."/>
            <person name="Schmutz J."/>
            <person name="Rensing S.A."/>
        </authorList>
    </citation>
    <scope>NUCLEOTIDE SEQUENCE [LARGE SCALE GENOMIC DNA]</scope>
    <source>
        <strain evidence="3 4">cv. Gransden 2004</strain>
    </source>
</reference>
<evidence type="ECO:0000313" key="3">
    <source>
        <dbReference type="EnsemblPlants" id="PAC:32904039.CDS.1"/>
    </source>
</evidence>
<organism evidence="2">
    <name type="scientific">Physcomitrium patens</name>
    <name type="common">Spreading-leaved earth moss</name>
    <name type="synonym">Physcomitrella patens</name>
    <dbReference type="NCBI Taxonomy" id="3218"/>
    <lineage>
        <taxon>Eukaryota</taxon>
        <taxon>Viridiplantae</taxon>
        <taxon>Streptophyta</taxon>
        <taxon>Embryophyta</taxon>
        <taxon>Bryophyta</taxon>
        <taxon>Bryophytina</taxon>
        <taxon>Bryopsida</taxon>
        <taxon>Funariidae</taxon>
        <taxon>Funariales</taxon>
        <taxon>Funariaceae</taxon>
        <taxon>Physcomitrium</taxon>
    </lineage>
</organism>
<dbReference type="Gramene" id="Pp3c22_10200V3.1">
    <property type="protein sequence ID" value="PAC:32904039.CDS.1"/>
    <property type="gene ID" value="Pp3c22_10200"/>
</dbReference>
<gene>
    <name evidence="2" type="ORF">PHYPA_026968</name>
</gene>
<name>A0A2K1IMZ3_PHYPA</name>
<dbReference type="Proteomes" id="UP000006727">
    <property type="component" value="Chromosome 22"/>
</dbReference>
<dbReference type="EnsemblPlants" id="Pp3c22_10200V3.1">
    <property type="protein sequence ID" value="PAC:32904039.CDS.1"/>
    <property type="gene ID" value="Pp3c22_10200"/>
</dbReference>
<dbReference type="AlphaFoldDB" id="A0A2K1IMZ3"/>
<reference evidence="3" key="3">
    <citation type="submission" date="2020-12" db="UniProtKB">
        <authorList>
            <consortium name="EnsemblPlants"/>
        </authorList>
    </citation>
    <scope>IDENTIFICATION</scope>
</reference>
<dbReference type="InParanoid" id="A0A2K1IMZ3"/>
<reference evidence="2 4" key="1">
    <citation type="journal article" date="2008" name="Science">
        <title>The Physcomitrella genome reveals evolutionary insights into the conquest of land by plants.</title>
        <authorList>
            <person name="Rensing S."/>
            <person name="Lang D."/>
            <person name="Zimmer A."/>
            <person name="Terry A."/>
            <person name="Salamov A."/>
            <person name="Shapiro H."/>
            <person name="Nishiyama T."/>
            <person name="Perroud P.-F."/>
            <person name="Lindquist E."/>
            <person name="Kamisugi Y."/>
            <person name="Tanahashi T."/>
            <person name="Sakakibara K."/>
            <person name="Fujita T."/>
            <person name="Oishi K."/>
            <person name="Shin-I T."/>
            <person name="Kuroki Y."/>
            <person name="Toyoda A."/>
            <person name="Suzuki Y."/>
            <person name="Hashimoto A."/>
            <person name="Yamaguchi K."/>
            <person name="Sugano A."/>
            <person name="Kohara Y."/>
            <person name="Fujiyama A."/>
            <person name="Anterola A."/>
            <person name="Aoki S."/>
            <person name="Ashton N."/>
            <person name="Barbazuk W.B."/>
            <person name="Barker E."/>
            <person name="Bennetzen J."/>
            <person name="Bezanilla M."/>
            <person name="Blankenship R."/>
            <person name="Cho S.H."/>
            <person name="Dutcher S."/>
            <person name="Estelle M."/>
            <person name="Fawcett J.A."/>
            <person name="Gundlach H."/>
            <person name="Hanada K."/>
            <person name="Heyl A."/>
            <person name="Hicks K.A."/>
            <person name="Hugh J."/>
            <person name="Lohr M."/>
            <person name="Mayer K."/>
            <person name="Melkozernov A."/>
            <person name="Murata T."/>
            <person name="Nelson D."/>
            <person name="Pils B."/>
            <person name="Prigge M."/>
            <person name="Reiss B."/>
            <person name="Renner T."/>
            <person name="Rombauts S."/>
            <person name="Rushton P."/>
            <person name="Sanderfoot A."/>
            <person name="Schween G."/>
            <person name="Shiu S.-H."/>
            <person name="Stueber K."/>
            <person name="Theodoulou F.L."/>
            <person name="Tu H."/>
            <person name="Van de Peer Y."/>
            <person name="Verrier P.J."/>
            <person name="Waters E."/>
            <person name="Wood A."/>
            <person name="Yang L."/>
            <person name="Cove D."/>
            <person name="Cuming A."/>
            <person name="Hasebe M."/>
            <person name="Lucas S."/>
            <person name="Mishler D.B."/>
            <person name="Reski R."/>
            <person name="Grigoriev I."/>
            <person name="Quatrano R.S."/>
            <person name="Boore J.L."/>
        </authorList>
    </citation>
    <scope>NUCLEOTIDE SEQUENCE [LARGE SCALE GENOMIC DNA]</scope>
    <source>
        <strain evidence="3 4">cv. Gransden 2004</strain>
    </source>
</reference>